<protein>
    <submittedName>
        <fullName evidence="1">Uncharacterized protein</fullName>
    </submittedName>
</protein>
<keyword evidence="2" id="KW-1185">Reference proteome</keyword>
<comment type="caution">
    <text evidence="1">The sequence shown here is derived from an EMBL/GenBank/DDBJ whole genome shotgun (WGS) entry which is preliminary data.</text>
</comment>
<proteinExistence type="predicted"/>
<sequence length="477" mass="52879">MGGAGATYSHCSRNTSFVPSTVAPYQTYDTSAYSRDGPVQLSYPQYVYPASTAFIEALGSIGVPIVHDLDLGNNTGTKQEPLTLDARQQRSSAYDAYYKPVRNRINLSVLANAPVRLISFENRNASLYATGVVFTDQYTGATRNVTARKEVILSAGTFQSPQILMLSGVGPRQTLEQYGISPVLVNQNIGQHLQDHTYFSVIAKAETAQSASQLYNRIDLLQTAEAQYNSSMSGPLTTPIGPTYGFQQVPEDVLRSLDPEGLLQHRKNQAHLEYLWENIYYPALISDVIDQYPPNLNESFFSLTAALVAPTSRGNVTIQTNSIQDGPVINLNYLSTETDQRMALYAFRNLRKILSQNELAAYTRGPDNGEVVPGADIDDDETLLAYIKSTLLPVWHPVGTCRMLPQRDGGVVDDRLKVHGVKGLRIVDASIMPVIPDQHIQGPVYMIAEKAALMIREDHKLRHPIDYRRPSWNRAEN</sequence>
<name>A0ACC3DZB9_9PEZI</name>
<gene>
    <name evidence="1" type="ORF">LTS18_013067</name>
</gene>
<evidence type="ECO:0000313" key="1">
    <source>
        <dbReference type="EMBL" id="KAK3082183.1"/>
    </source>
</evidence>
<organism evidence="1 2">
    <name type="scientific">Coniosporium uncinatum</name>
    <dbReference type="NCBI Taxonomy" id="93489"/>
    <lineage>
        <taxon>Eukaryota</taxon>
        <taxon>Fungi</taxon>
        <taxon>Dikarya</taxon>
        <taxon>Ascomycota</taxon>
        <taxon>Pezizomycotina</taxon>
        <taxon>Dothideomycetes</taxon>
        <taxon>Dothideomycetes incertae sedis</taxon>
        <taxon>Coniosporium</taxon>
    </lineage>
</organism>
<accession>A0ACC3DZB9</accession>
<dbReference type="Proteomes" id="UP001186974">
    <property type="component" value="Unassembled WGS sequence"/>
</dbReference>
<dbReference type="EMBL" id="JAWDJW010000004">
    <property type="protein sequence ID" value="KAK3082183.1"/>
    <property type="molecule type" value="Genomic_DNA"/>
</dbReference>
<evidence type="ECO:0000313" key="2">
    <source>
        <dbReference type="Proteomes" id="UP001186974"/>
    </source>
</evidence>
<reference evidence="1" key="1">
    <citation type="submission" date="2024-09" db="EMBL/GenBank/DDBJ databases">
        <title>Black Yeasts Isolated from many extreme environments.</title>
        <authorList>
            <person name="Coleine C."/>
            <person name="Stajich J.E."/>
            <person name="Selbmann L."/>
        </authorList>
    </citation>
    <scope>NUCLEOTIDE SEQUENCE</scope>
    <source>
        <strain evidence="1">CCFEE 5737</strain>
    </source>
</reference>